<name>A0ABP0L8Y1_9DINO</name>
<feature type="domain" description="PPPDE" evidence="4">
    <location>
        <begin position="129"/>
        <end position="269"/>
    </location>
</feature>
<dbReference type="PANTHER" id="PTHR12378">
    <property type="entry name" value="DESUMOYLATING ISOPEPTIDASE"/>
    <property type="match status" value="1"/>
</dbReference>
<dbReference type="EMBL" id="CAXAMM010015136">
    <property type="protein sequence ID" value="CAK9035606.1"/>
    <property type="molecule type" value="Genomic_DNA"/>
</dbReference>
<dbReference type="SMART" id="SM01179">
    <property type="entry name" value="DUF862"/>
    <property type="match status" value="1"/>
</dbReference>
<dbReference type="PROSITE" id="PS51858">
    <property type="entry name" value="PPPDE"/>
    <property type="match status" value="1"/>
</dbReference>
<evidence type="ECO:0000313" key="5">
    <source>
        <dbReference type="EMBL" id="CAK9035606.1"/>
    </source>
</evidence>
<gene>
    <name evidence="5" type="ORF">SCF082_LOCUS21364</name>
</gene>
<comment type="similarity">
    <text evidence="1">Belongs to the DeSI family.</text>
</comment>
<accession>A0ABP0L8Y1</accession>
<dbReference type="Pfam" id="PF05903">
    <property type="entry name" value="Peptidase_C97"/>
    <property type="match status" value="1"/>
</dbReference>
<protein>
    <recommendedName>
        <fullName evidence="4">PPPDE domain-containing protein</fullName>
    </recommendedName>
</protein>
<proteinExistence type="inferred from homology"/>
<organism evidence="5 6">
    <name type="scientific">Durusdinium trenchii</name>
    <dbReference type="NCBI Taxonomy" id="1381693"/>
    <lineage>
        <taxon>Eukaryota</taxon>
        <taxon>Sar</taxon>
        <taxon>Alveolata</taxon>
        <taxon>Dinophyceae</taxon>
        <taxon>Suessiales</taxon>
        <taxon>Symbiodiniaceae</taxon>
        <taxon>Durusdinium</taxon>
    </lineage>
</organism>
<dbReference type="InterPro" id="IPR042266">
    <property type="entry name" value="PPPDE_sf"/>
</dbReference>
<sequence>MSPEAATRLSGTLLESALCALNVALDMFVSCVLSCISLPLATGSLLISGFGRLGFLEKSWEKAKAPRIQARQDTSDDSSPLELNIEDAQPEGLVGKSSSSGSSNAALLGRSSYPDHEYTELGCRGSRGGVVKLNIYDVSHESSIQNLNVFLAHPMSPFKFGGVFHAGVEIGGKEWSFGYAPVGSGVHCSSPRQHPQHNFRETLVLGTTTLSRTEVAKLLESMVDEYPGNSYHLIRCNCNHFASDLCRRLGVGDLPAWVERLACGSDQMPIEGGLVNLCWKRLRGWSASDVWSRMQPLLQVIDGQQYRRERG</sequence>
<dbReference type="Gene3D" id="3.90.1720.30">
    <property type="entry name" value="PPPDE domains"/>
    <property type="match status" value="1"/>
</dbReference>
<evidence type="ECO:0000256" key="2">
    <source>
        <dbReference type="ARBA" id="ARBA00022670"/>
    </source>
</evidence>
<keyword evidence="2" id="KW-0645">Protease</keyword>
<dbReference type="InterPro" id="IPR008580">
    <property type="entry name" value="PPPDE_dom"/>
</dbReference>
<evidence type="ECO:0000259" key="4">
    <source>
        <dbReference type="PROSITE" id="PS51858"/>
    </source>
</evidence>
<keyword evidence="3" id="KW-0378">Hydrolase</keyword>
<evidence type="ECO:0000256" key="3">
    <source>
        <dbReference type="ARBA" id="ARBA00022801"/>
    </source>
</evidence>
<reference evidence="5 6" key="1">
    <citation type="submission" date="2024-02" db="EMBL/GenBank/DDBJ databases">
        <authorList>
            <person name="Chen Y."/>
            <person name="Shah S."/>
            <person name="Dougan E. K."/>
            <person name="Thang M."/>
            <person name="Chan C."/>
        </authorList>
    </citation>
    <scope>NUCLEOTIDE SEQUENCE [LARGE SCALE GENOMIC DNA]</scope>
</reference>
<dbReference type="Proteomes" id="UP001642464">
    <property type="component" value="Unassembled WGS sequence"/>
</dbReference>
<evidence type="ECO:0000256" key="1">
    <source>
        <dbReference type="ARBA" id="ARBA00008140"/>
    </source>
</evidence>
<evidence type="ECO:0000313" key="6">
    <source>
        <dbReference type="Proteomes" id="UP001642464"/>
    </source>
</evidence>
<dbReference type="PANTHER" id="PTHR12378:SF80">
    <property type="entry name" value="IP06716P-RELATED"/>
    <property type="match status" value="1"/>
</dbReference>
<comment type="caution">
    <text evidence="5">The sequence shown here is derived from an EMBL/GenBank/DDBJ whole genome shotgun (WGS) entry which is preliminary data.</text>
</comment>
<keyword evidence="6" id="KW-1185">Reference proteome</keyword>